<dbReference type="Proteomes" id="UP000011087">
    <property type="component" value="Unassembled WGS sequence"/>
</dbReference>
<feature type="coiled-coil region" evidence="1">
    <location>
        <begin position="194"/>
        <end position="221"/>
    </location>
</feature>
<dbReference type="EMBL" id="JH993009">
    <property type="protein sequence ID" value="EKX43685.1"/>
    <property type="molecule type" value="Genomic_DNA"/>
</dbReference>
<evidence type="ECO:0000256" key="3">
    <source>
        <dbReference type="SAM" id="Phobius"/>
    </source>
</evidence>
<dbReference type="RefSeq" id="XP_005830665.1">
    <property type="nucleotide sequence ID" value="XM_005830608.1"/>
</dbReference>
<keyword evidence="6" id="KW-1185">Reference proteome</keyword>
<keyword evidence="1" id="KW-0175">Coiled coil</keyword>
<dbReference type="EnsemblProtists" id="EKX43685">
    <property type="protein sequence ID" value="EKX43685"/>
    <property type="gene ID" value="GUITHDRAFT_153241"/>
</dbReference>
<reference evidence="6" key="2">
    <citation type="submission" date="2012-11" db="EMBL/GenBank/DDBJ databases">
        <authorList>
            <person name="Kuo A."/>
            <person name="Curtis B.A."/>
            <person name="Tanifuji G."/>
            <person name="Burki F."/>
            <person name="Gruber A."/>
            <person name="Irimia M."/>
            <person name="Maruyama S."/>
            <person name="Arias M.C."/>
            <person name="Ball S.G."/>
            <person name="Gile G.H."/>
            <person name="Hirakawa Y."/>
            <person name="Hopkins J.F."/>
            <person name="Rensing S.A."/>
            <person name="Schmutz J."/>
            <person name="Symeonidi A."/>
            <person name="Elias M."/>
            <person name="Eveleigh R.J."/>
            <person name="Herman E.K."/>
            <person name="Klute M.J."/>
            <person name="Nakayama T."/>
            <person name="Obornik M."/>
            <person name="Reyes-Prieto A."/>
            <person name="Armbrust E.V."/>
            <person name="Aves S.J."/>
            <person name="Beiko R.G."/>
            <person name="Coutinho P."/>
            <person name="Dacks J.B."/>
            <person name="Durnford D.G."/>
            <person name="Fast N.M."/>
            <person name="Green B.R."/>
            <person name="Grisdale C."/>
            <person name="Hempe F."/>
            <person name="Henrissat B."/>
            <person name="Hoppner M.P."/>
            <person name="Ishida K.-I."/>
            <person name="Kim E."/>
            <person name="Koreny L."/>
            <person name="Kroth P.G."/>
            <person name="Liu Y."/>
            <person name="Malik S.-B."/>
            <person name="Maier U.G."/>
            <person name="McRose D."/>
            <person name="Mock T."/>
            <person name="Neilson J.A."/>
            <person name="Onodera N.T."/>
            <person name="Poole A.M."/>
            <person name="Pritham E.J."/>
            <person name="Richards T.A."/>
            <person name="Rocap G."/>
            <person name="Roy S.W."/>
            <person name="Sarai C."/>
            <person name="Schaack S."/>
            <person name="Shirato S."/>
            <person name="Slamovits C.H."/>
            <person name="Spencer D.F."/>
            <person name="Suzuki S."/>
            <person name="Worden A.Z."/>
            <person name="Zauner S."/>
            <person name="Barry K."/>
            <person name="Bell C."/>
            <person name="Bharti A.K."/>
            <person name="Crow J.A."/>
            <person name="Grimwood J."/>
            <person name="Kramer R."/>
            <person name="Lindquist E."/>
            <person name="Lucas S."/>
            <person name="Salamov A."/>
            <person name="McFadden G.I."/>
            <person name="Lane C.E."/>
            <person name="Keeling P.J."/>
            <person name="Gray M.W."/>
            <person name="Grigoriev I.V."/>
            <person name="Archibald J.M."/>
        </authorList>
    </citation>
    <scope>NUCLEOTIDE SEQUENCE</scope>
    <source>
        <strain evidence="6">CCMP2712</strain>
    </source>
</reference>
<dbReference type="OrthoDB" id="10448016at2759"/>
<keyword evidence="3" id="KW-0812">Transmembrane</keyword>
<keyword evidence="3" id="KW-1133">Transmembrane helix</keyword>
<feature type="transmembrane region" description="Helical" evidence="3">
    <location>
        <begin position="34"/>
        <end position="52"/>
    </location>
</feature>
<proteinExistence type="predicted"/>
<accession>L1J6H2</accession>
<dbReference type="AlphaFoldDB" id="L1J6H2"/>
<dbReference type="KEGG" id="gtt:GUITHDRAFT_153241"/>
<sequence length="407" mass="44339">MPQEESILLNVNEKYGTTETEQGEKSNRRVNMKMVAGAVGLVALAIVGVVTLTNKASSKTALADDVAKRLGYSLERKPRMFSMLQGENVVAPVPAISAVAGAHAASRGTAGEANALESQISDLKKEIQAIANTKELEAKLQAKIAQDRRNDEADVAHELALQKTLAELKLLAKEKFDQINMDKEKEGGLTAEEAAQLDQQILALENSLKVLESKMMEIEHDISALHAHEKMSRNAVADGEAVLHAEAVEQAEEEAAHEATEADEALLNKQLEIEYADQTEITNIEAEINADKSFIETLKKHISASTSLSDAEKAQLEAELKAEEADLARLEAQLKDEQAKLEKDAEEGAKLREKYAGDLAREHYDEMEISMDVNEMHNILFPAPAAPAKAKDAKAESLKSKGKPSKM</sequence>
<gene>
    <name evidence="4" type="ORF">GUITHDRAFT_153241</name>
</gene>
<evidence type="ECO:0000313" key="6">
    <source>
        <dbReference type="Proteomes" id="UP000011087"/>
    </source>
</evidence>
<dbReference type="HOGENOM" id="CLU_676979_0_0_1"/>
<reference evidence="5" key="3">
    <citation type="submission" date="2016-03" db="UniProtKB">
        <authorList>
            <consortium name="EnsemblProtists"/>
        </authorList>
    </citation>
    <scope>IDENTIFICATION</scope>
</reference>
<evidence type="ECO:0000256" key="2">
    <source>
        <dbReference type="SAM" id="MobiDB-lite"/>
    </source>
</evidence>
<feature type="coiled-coil region" evidence="1">
    <location>
        <begin position="311"/>
        <end position="354"/>
    </location>
</feature>
<evidence type="ECO:0000256" key="1">
    <source>
        <dbReference type="SAM" id="Coils"/>
    </source>
</evidence>
<evidence type="ECO:0000313" key="5">
    <source>
        <dbReference type="EnsemblProtists" id="EKX43685"/>
    </source>
</evidence>
<dbReference type="PaxDb" id="55529-EKX43685"/>
<name>L1J6H2_GUITC</name>
<feature type="compositionally biased region" description="Basic and acidic residues" evidence="2">
    <location>
        <begin position="389"/>
        <end position="399"/>
    </location>
</feature>
<feature type="region of interest" description="Disordered" evidence="2">
    <location>
        <begin position="385"/>
        <end position="407"/>
    </location>
</feature>
<reference evidence="4 6" key="1">
    <citation type="journal article" date="2012" name="Nature">
        <title>Algal genomes reveal evolutionary mosaicism and the fate of nucleomorphs.</title>
        <authorList>
            <consortium name="DOE Joint Genome Institute"/>
            <person name="Curtis B.A."/>
            <person name="Tanifuji G."/>
            <person name="Burki F."/>
            <person name="Gruber A."/>
            <person name="Irimia M."/>
            <person name="Maruyama S."/>
            <person name="Arias M.C."/>
            <person name="Ball S.G."/>
            <person name="Gile G.H."/>
            <person name="Hirakawa Y."/>
            <person name="Hopkins J.F."/>
            <person name="Kuo A."/>
            <person name="Rensing S.A."/>
            <person name="Schmutz J."/>
            <person name="Symeonidi A."/>
            <person name="Elias M."/>
            <person name="Eveleigh R.J."/>
            <person name="Herman E.K."/>
            <person name="Klute M.J."/>
            <person name="Nakayama T."/>
            <person name="Obornik M."/>
            <person name="Reyes-Prieto A."/>
            <person name="Armbrust E.V."/>
            <person name="Aves S.J."/>
            <person name="Beiko R.G."/>
            <person name="Coutinho P."/>
            <person name="Dacks J.B."/>
            <person name="Durnford D.G."/>
            <person name="Fast N.M."/>
            <person name="Green B.R."/>
            <person name="Grisdale C.J."/>
            <person name="Hempel F."/>
            <person name="Henrissat B."/>
            <person name="Hoppner M.P."/>
            <person name="Ishida K."/>
            <person name="Kim E."/>
            <person name="Koreny L."/>
            <person name="Kroth P.G."/>
            <person name="Liu Y."/>
            <person name="Malik S.B."/>
            <person name="Maier U.G."/>
            <person name="McRose D."/>
            <person name="Mock T."/>
            <person name="Neilson J.A."/>
            <person name="Onodera N.T."/>
            <person name="Poole A.M."/>
            <person name="Pritham E.J."/>
            <person name="Richards T.A."/>
            <person name="Rocap G."/>
            <person name="Roy S.W."/>
            <person name="Sarai C."/>
            <person name="Schaack S."/>
            <person name="Shirato S."/>
            <person name="Slamovits C.H."/>
            <person name="Spencer D.F."/>
            <person name="Suzuki S."/>
            <person name="Worden A.Z."/>
            <person name="Zauner S."/>
            <person name="Barry K."/>
            <person name="Bell C."/>
            <person name="Bharti A.K."/>
            <person name="Crow J.A."/>
            <person name="Grimwood J."/>
            <person name="Kramer R."/>
            <person name="Lindquist E."/>
            <person name="Lucas S."/>
            <person name="Salamov A."/>
            <person name="McFadden G.I."/>
            <person name="Lane C.E."/>
            <person name="Keeling P.J."/>
            <person name="Gray M.W."/>
            <person name="Grigoriev I.V."/>
            <person name="Archibald J.M."/>
        </authorList>
    </citation>
    <scope>NUCLEOTIDE SEQUENCE</scope>
    <source>
        <strain evidence="4 6">CCMP2712</strain>
    </source>
</reference>
<organism evidence="4">
    <name type="scientific">Guillardia theta (strain CCMP2712)</name>
    <name type="common">Cryptophyte</name>
    <dbReference type="NCBI Taxonomy" id="905079"/>
    <lineage>
        <taxon>Eukaryota</taxon>
        <taxon>Cryptophyceae</taxon>
        <taxon>Pyrenomonadales</taxon>
        <taxon>Geminigeraceae</taxon>
        <taxon>Guillardia</taxon>
    </lineage>
</organism>
<dbReference type="GeneID" id="17300325"/>
<keyword evidence="3" id="KW-0472">Membrane</keyword>
<evidence type="ECO:0000313" key="4">
    <source>
        <dbReference type="EMBL" id="EKX43685.1"/>
    </source>
</evidence>
<protein>
    <submittedName>
        <fullName evidence="4 5">Uncharacterized protein</fullName>
    </submittedName>
</protein>